<evidence type="ECO:0000313" key="9">
    <source>
        <dbReference type="Proteomes" id="UP000293360"/>
    </source>
</evidence>
<dbReference type="Gene3D" id="1.20.1250.20">
    <property type="entry name" value="MFS general substrate transporter like domains"/>
    <property type="match status" value="2"/>
</dbReference>
<feature type="transmembrane region" description="Helical" evidence="6">
    <location>
        <begin position="22"/>
        <end position="51"/>
    </location>
</feature>
<evidence type="ECO:0000256" key="5">
    <source>
        <dbReference type="ARBA" id="ARBA00023136"/>
    </source>
</evidence>
<keyword evidence="5 6" id="KW-0472">Membrane</keyword>
<accession>A0A4V1XCP1</accession>
<sequence>MGSPKEHADDSRQQPTADYPKGWTLGLLTIGICLTIFVISLDFSIIATAIPKITSEFRSLEDVGWYGSAYLLTTASTQLLVGKLYTIFSLKWVFLLSLLIFELGSVICAAAPSSIALIFGRAVAGCGNAGLLSGALLIIAHSVPLRRRPLFTPKLDAAQISQSVFDLIKRFDPLGTLVFMPAIVCILLALQWGGTTYPWKSGSIIALFVVSGVLLVSFIVIQWRAQDNATVPPRIFKNRTIWSCAIYQFTLGAGFFVFIYFVPLWFQAVQGVSAIESGTRNLPMLIGNIVGTTIAGILVAVTGYYAPFMYIGTIITSVGAGLLTLFNPGTSSAEWIGYQAMVGLGIGFGWQQPLVAVQTALDLKDVPVATAILSFTQTVGGSIFVSVAQAAFSNKLVQELSTRAPGLDPKIVLDGGAGDIANLVPQQYLPEVIMSYNNGLTNSFVVGTAMVAASIMGCVFVEWNSVKGIKRDATVVA</sequence>
<proteinExistence type="predicted"/>
<protein>
    <recommendedName>
        <fullName evidence="7">Major facilitator superfamily (MFS) profile domain-containing protein</fullName>
    </recommendedName>
</protein>
<dbReference type="PANTHER" id="PTHR23501">
    <property type="entry name" value="MAJOR FACILITATOR SUPERFAMILY"/>
    <property type="match status" value="1"/>
</dbReference>
<dbReference type="InterPro" id="IPR011701">
    <property type="entry name" value="MFS"/>
</dbReference>
<feature type="domain" description="Major facilitator superfamily (MFS) profile" evidence="7">
    <location>
        <begin position="28"/>
        <end position="466"/>
    </location>
</feature>
<dbReference type="PANTHER" id="PTHR23501:SF199">
    <property type="entry name" value="MFS EFFLUX TRANSPORTER INPD-RELATED"/>
    <property type="match status" value="1"/>
</dbReference>
<evidence type="ECO:0000256" key="4">
    <source>
        <dbReference type="ARBA" id="ARBA00022989"/>
    </source>
</evidence>
<evidence type="ECO:0000256" key="2">
    <source>
        <dbReference type="ARBA" id="ARBA00022448"/>
    </source>
</evidence>
<dbReference type="Proteomes" id="UP000293360">
    <property type="component" value="Unassembled WGS sequence"/>
</dbReference>
<dbReference type="AlphaFoldDB" id="A0A4V1XCP1"/>
<feature type="transmembrane region" description="Helical" evidence="6">
    <location>
        <begin position="244"/>
        <end position="262"/>
    </location>
</feature>
<feature type="transmembrane region" description="Helical" evidence="6">
    <location>
        <begin position="282"/>
        <end position="301"/>
    </location>
</feature>
<organism evidence="8 9">
    <name type="scientific">Monosporascus ibericus</name>
    <dbReference type="NCBI Taxonomy" id="155417"/>
    <lineage>
        <taxon>Eukaryota</taxon>
        <taxon>Fungi</taxon>
        <taxon>Dikarya</taxon>
        <taxon>Ascomycota</taxon>
        <taxon>Pezizomycotina</taxon>
        <taxon>Sordariomycetes</taxon>
        <taxon>Xylariomycetidae</taxon>
        <taxon>Xylariales</taxon>
        <taxon>Xylariales incertae sedis</taxon>
        <taxon>Monosporascus</taxon>
    </lineage>
</organism>
<dbReference type="InterPro" id="IPR036259">
    <property type="entry name" value="MFS_trans_sf"/>
</dbReference>
<dbReference type="SUPFAM" id="SSF103473">
    <property type="entry name" value="MFS general substrate transporter"/>
    <property type="match status" value="1"/>
</dbReference>
<dbReference type="GO" id="GO:0022857">
    <property type="term" value="F:transmembrane transporter activity"/>
    <property type="evidence" value="ECO:0007669"/>
    <property type="project" value="InterPro"/>
</dbReference>
<name>A0A4V1XCP1_9PEZI</name>
<reference evidence="8 9" key="1">
    <citation type="submission" date="2018-06" db="EMBL/GenBank/DDBJ databases">
        <title>Complete Genomes of Monosporascus.</title>
        <authorList>
            <person name="Robinson A.J."/>
            <person name="Natvig D.O."/>
        </authorList>
    </citation>
    <scope>NUCLEOTIDE SEQUENCE [LARGE SCALE GENOMIC DNA]</scope>
    <source>
        <strain evidence="8 9">CBS 110550</strain>
    </source>
</reference>
<gene>
    <name evidence="8" type="ORF">DL764_000612</name>
</gene>
<comment type="caution">
    <text evidence="8">The sequence shown here is derived from an EMBL/GenBank/DDBJ whole genome shotgun (WGS) entry which is preliminary data.</text>
</comment>
<dbReference type="Pfam" id="PF07690">
    <property type="entry name" value="MFS_1"/>
    <property type="match status" value="1"/>
</dbReference>
<evidence type="ECO:0000256" key="1">
    <source>
        <dbReference type="ARBA" id="ARBA00004141"/>
    </source>
</evidence>
<dbReference type="CDD" id="cd17502">
    <property type="entry name" value="MFS_Azr1_MDR_like"/>
    <property type="match status" value="1"/>
</dbReference>
<keyword evidence="9" id="KW-1185">Reference proteome</keyword>
<feature type="transmembrane region" description="Helical" evidence="6">
    <location>
        <begin position="93"/>
        <end position="112"/>
    </location>
</feature>
<feature type="transmembrane region" description="Helical" evidence="6">
    <location>
        <begin position="174"/>
        <end position="192"/>
    </location>
</feature>
<feature type="transmembrane region" description="Helical" evidence="6">
    <location>
        <begin position="444"/>
        <end position="463"/>
    </location>
</feature>
<dbReference type="InterPro" id="IPR020846">
    <property type="entry name" value="MFS_dom"/>
</dbReference>
<dbReference type="OrthoDB" id="4701619at2759"/>
<evidence type="ECO:0000256" key="6">
    <source>
        <dbReference type="SAM" id="Phobius"/>
    </source>
</evidence>
<keyword evidence="4 6" id="KW-1133">Transmembrane helix</keyword>
<evidence type="ECO:0000259" key="7">
    <source>
        <dbReference type="PROSITE" id="PS50850"/>
    </source>
</evidence>
<dbReference type="EMBL" id="QJNU01000018">
    <property type="protein sequence ID" value="RYP10429.1"/>
    <property type="molecule type" value="Genomic_DNA"/>
</dbReference>
<feature type="transmembrane region" description="Helical" evidence="6">
    <location>
        <begin position="118"/>
        <end position="140"/>
    </location>
</feature>
<dbReference type="PROSITE" id="PS50850">
    <property type="entry name" value="MFS"/>
    <property type="match status" value="1"/>
</dbReference>
<feature type="transmembrane region" description="Helical" evidence="6">
    <location>
        <begin position="308"/>
        <end position="326"/>
    </location>
</feature>
<evidence type="ECO:0000256" key="3">
    <source>
        <dbReference type="ARBA" id="ARBA00022692"/>
    </source>
</evidence>
<dbReference type="GO" id="GO:0005886">
    <property type="term" value="C:plasma membrane"/>
    <property type="evidence" value="ECO:0007669"/>
    <property type="project" value="TreeGrafter"/>
</dbReference>
<comment type="subcellular location">
    <subcellularLocation>
        <location evidence="1">Membrane</location>
        <topology evidence="1">Multi-pass membrane protein</topology>
    </subcellularLocation>
</comment>
<feature type="transmembrane region" description="Helical" evidence="6">
    <location>
        <begin position="204"/>
        <end position="223"/>
    </location>
</feature>
<keyword evidence="3 6" id="KW-0812">Transmembrane</keyword>
<dbReference type="FunFam" id="1.20.1250.20:FF:000196">
    <property type="entry name" value="MFS toxin efflux pump (AflT)"/>
    <property type="match status" value="1"/>
</dbReference>
<evidence type="ECO:0000313" key="8">
    <source>
        <dbReference type="EMBL" id="RYP10429.1"/>
    </source>
</evidence>
<keyword evidence="2" id="KW-0813">Transport</keyword>